<dbReference type="Proteomes" id="UP000240009">
    <property type="component" value="Unassembled WGS sequence"/>
</dbReference>
<evidence type="ECO:0000313" key="2">
    <source>
        <dbReference type="Proteomes" id="UP000240009"/>
    </source>
</evidence>
<reference evidence="1 2" key="1">
    <citation type="submission" date="2018-02" db="EMBL/GenBank/DDBJ databases">
        <title>Comparative genomes isolates from brazilian mangrove.</title>
        <authorList>
            <person name="Araujo J.E."/>
            <person name="Taketani R.G."/>
            <person name="Silva M.C.P."/>
            <person name="Loureco M.V."/>
            <person name="Andreote F.D."/>
        </authorList>
    </citation>
    <scope>NUCLEOTIDE SEQUENCE [LARGE SCALE GENOMIC DNA]</scope>
    <source>
        <strain evidence="1 2">HEX-2 MGV</strain>
    </source>
</reference>
<evidence type="ECO:0000313" key="1">
    <source>
        <dbReference type="EMBL" id="PQO40121.1"/>
    </source>
</evidence>
<name>A0A2S8G790_9BACT</name>
<dbReference type="Gene3D" id="3.40.50.2000">
    <property type="entry name" value="Glycogen Phosphorylase B"/>
    <property type="match status" value="1"/>
</dbReference>
<dbReference type="EMBL" id="PUIA01000015">
    <property type="protein sequence ID" value="PQO40121.1"/>
    <property type="molecule type" value="Genomic_DNA"/>
</dbReference>
<accession>A0A2S8G790</accession>
<proteinExistence type="predicted"/>
<sequence>MAHIVFGWELGGGYGHLGPFRPVAERLMASGHRITLIVKDLARAGAAFGDLDIQLYQAPVKISKAIPHNPAPATFGHLLQNMGFGDPQELKAMVQAWRNLYQLIRPDCLVLDHAPTGILASRGLSIPSFTIGTGFFCPVDEFPLCEMAPWRPMPKELRARDEQQFIERINGVLQSNRQPTIDRIGQIYSDVTANLLTTFKELDHYPHRQGGGVPRGLVGQEAAPRERLGRDTMAGWRRSEGLCLSETVSGDQGTAAVARGPGMLDACCRRRFECRGTWQIAPTQCPPGGSAYRFGHSGRVVRSGDHERKSRNLLRVPPGRATGISYSPYVRTGRIQPPNA</sequence>
<comment type="caution">
    <text evidence="1">The sequence shown here is derived from an EMBL/GenBank/DDBJ whole genome shotgun (WGS) entry which is preliminary data.</text>
</comment>
<organism evidence="1 2">
    <name type="scientific">Blastopirellula marina</name>
    <dbReference type="NCBI Taxonomy" id="124"/>
    <lineage>
        <taxon>Bacteria</taxon>
        <taxon>Pseudomonadati</taxon>
        <taxon>Planctomycetota</taxon>
        <taxon>Planctomycetia</taxon>
        <taxon>Pirellulales</taxon>
        <taxon>Pirellulaceae</taxon>
        <taxon>Blastopirellula</taxon>
    </lineage>
</organism>
<dbReference type="SUPFAM" id="SSF53756">
    <property type="entry name" value="UDP-Glycosyltransferase/glycogen phosphorylase"/>
    <property type="match status" value="1"/>
</dbReference>
<protein>
    <recommendedName>
        <fullName evidence="3">Glycosyltransferase subfamily 4-like N-terminal domain-containing protein</fullName>
    </recommendedName>
</protein>
<evidence type="ECO:0008006" key="3">
    <source>
        <dbReference type="Google" id="ProtNLM"/>
    </source>
</evidence>
<dbReference type="OrthoDB" id="271062at2"/>
<gene>
    <name evidence="1" type="ORF">C5Y96_01945</name>
</gene>
<dbReference type="AlphaFoldDB" id="A0A2S8G790"/>